<dbReference type="InterPro" id="IPR036394">
    <property type="entry name" value="Ribosomal_uL22_sf"/>
</dbReference>
<evidence type="ECO:0000256" key="8">
    <source>
        <dbReference type="RuleBase" id="RU004005"/>
    </source>
</evidence>
<comment type="subunit">
    <text evidence="7 9">Part of the 50S ribosomal subunit.</text>
</comment>
<dbReference type="HAMAP" id="MF_01331_B">
    <property type="entry name" value="Ribosomal_uL22_B"/>
    <property type="match status" value="1"/>
</dbReference>
<comment type="caution">
    <text evidence="11">The sequence shown here is derived from an EMBL/GenBank/DDBJ whole genome shotgun (WGS) entry which is preliminary data.</text>
</comment>
<evidence type="ECO:0000313" key="11">
    <source>
        <dbReference type="EMBL" id="RKX67956.1"/>
    </source>
</evidence>
<keyword evidence="5 7" id="KW-0687">Ribonucleoprotein</keyword>
<evidence type="ECO:0000256" key="4">
    <source>
        <dbReference type="ARBA" id="ARBA00022980"/>
    </source>
</evidence>
<dbReference type="GO" id="GO:0006412">
    <property type="term" value="P:translation"/>
    <property type="evidence" value="ECO:0007669"/>
    <property type="project" value="UniProtKB-UniRule"/>
</dbReference>
<evidence type="ECO:0000256" key="2">
    <source>
        <dbReference type="ARBA" id="ARBA00022730"/>
    </source>
</evidence>
<protein>
    <recommendedName>
        <fullName evidence="6 7">Large ribosomal subunit protein uL22</fullName>
    </recommendedName>
</protein>
<comment type="similarity">
    <text evidence="1 7 8">Belongs to the universal ribosomal protein uL22 family.</text>
</comment>
<keyword evidence="2 7" id="KW-0699">rRNA-binding</keyword>
<keyword evidence="4 7" id="KW-0689">Ribosomal protein</keyword>
<gene>
    <name evidence="7" type="primary">rplV</name>
    <name evidence="11" type="ORF">DRP43_06180</name>
</gene>
<dbReference type="InterPro" id="IPR047867">
    <property type="entry name" value="Ribosomal_uL22_bac/org-type"/>
</dbReference>
<comment type="function">
    <text evidence="7 10">This protein binds specifically to 23S rRNA; its binding is stimulated by other ribosomal proteins, e.g., L4, L17, and L20. It is important during the early stages of 50S assembly. It makes multiple contacts with different domains of the 23S rRNA in the assembled 50S subunit and ribosome.</text>
</comment>
<evidence type="ECO:0000256" key="10">
    <source>
        <dbReference type="RuleBase" id="RU004008"/>
    </source>
</evidence>
<dbReference type="GO" id="GO:0003735">
    <property type="term" value="F:structural constituent of ribosome"/>
    <property type="evidence" value="ECO:0007669"/>
    <property type="project" value="InterPro"/>
</dbReference>
<evidence type="ECO:0000256" key="6">
    <source>
        <dbReference type="ARBA" id="ARBA00035207"/>
    </source>
</evidence>
<proteinExistence type="inferred from homology"/>
<dbReference type="InterPro" id="IPR001063">
    <property type="entry name" value="Ribosomal_uL22"/>
</dbReference>
<evidence type="ECO:0000256" key="5">
    <source>
        <dbReference type="ARBA" id="ARBA00023274"/>
    </source>
</evidence>
<dbReference type="Gene3D" id="3.90.470.10">
    <property type="entry name" value="Ribosomal protein L22/L17"/>
    <property type="match status" value="1"/>
</dbReference>
<evidence type="ECO:0000256" key="3">
    <source>
        <dbReference type="ARBA" id="ARBA00022884"/>
    </source>
</evidence>
<dbReference type="PANTHER" id="PTHR13501:SF8">
    <property type="entry name" value="LARGE RIBOSOMAL SUBUNIT PROTEIN UL22M"/>
    <property type="match status" value="1"/>
</dbReference>
<name>A0A660SCP6_UNCT6</name>
<organism evidence="11 12">
    <name type="scientific">candidate division TA06 bacterium</name>
    <dbReference type="NCBI Taxonomy" id="2250710"/>
    <lineage>
        <taxon>Bacteria</taxon>
        <taxon>Bacteria division TA06</taxon>
    </lineage>
</organism>
<sequence>MVTMSEKRTAKAMTKNAKLSAKKGKRIASMIRGMDAFTAINTLKFMKNAGSEYIRKTIESAVSNLSNLNDGHETDLKNVIVKDLIVQQGPTIKRLRPGPMGRASIIRKRKGHIKVTVEEIIEGG</sequence>
<dbReference type="NCBIfam" id="TIGR01044">
    <property type="entry name" value="rplV_bact"/>
    <property type="match status" value="1"/>
</dbReference>
<dbReference type="EMBL" id="QNBD01000316">
    <property type="protein sequence ID" value="RKX67956.1"/>
    <property type="molecule type" value="Genomic_DNA"/>
</dbReference>
<dbReference type="AlphaFoldDB" id="A0A660SCP6"/>
<comment type="function">
    <text evidence="7">The globular domain of the protein is located near the polypeptide exit tunnel on the outside of the subunit, while an extended beta-hairpin is found that lines the wall of the exit tunnel in the center of the 70S ribosome.</text>
</comment>
<dbReference type="InterPro" id="IPR005727">
    <property type="entry name" value="Ribosomal_uL22_bac/chlpt-type"/>
</dbReference>
<dbReference type="GO" id="GO:0019843">
    <property type="term" value="F:rRNA binding"/>
    <property type="evidence" value="ECO:0007669"/>
    <property type="project" value="UniProtKB-UniRule"/>
</dbReference>
<dbReference type="Proteomes" id="UP000271125">
    <property type="component" value="Unassembled WGS sequence"/>
</dbReference>
<evidence type="ECO:0000256" key="1">
    <source>
        <dbReference type="ARBA" id="ARBA00009451"/>
    </source>
</evidence>
<evidence type="ECO:0000256" key="9">
    <source>
        <dbReference type="RuleBase" id="RU004006"/>
    </source>
</evidence>
<dbReference type="GO" id="GO:0022625">
    <property type="term" value="C:cytosolic large ribosomal subunit"/>
    <property type="evidence" value="ECO:0007669"/>
    <property type="project" value="TreeGrafter"/>
</dbReference>
<accession>A0A660SCP6</accession>
<dbReference type="PANTHER" id="PTHR13501">
    <property type="entry name" value="CHLOROPLAST 50S RIBOSOMAL PROTEIN L22-RELATED"/>
    <property type="match status" value="1"/>
</dbReference>
<keyword evidence="3 7" id="KW-0694">RNA-binding</keyword>
<evidence type="ECO:0000313" key="12">
    <source>
        <dbReference type="Proteomes" id="UP000271125"/>
    </source>
</evidence>
<evidence type="ECO:0000256" key="7">
    <source>
        <dbReference type="HAMAP-Rule" id="MF_01331"/>
    </source>
</evidence>
<dbReference type="Pfam" id="PF00237">
    <property type="entry name" value="Ribosomal_L22"/>
    <property type="match status" value="1"/>
</dbReference>
<dbReference type="SUPFAM" id="SSF54843">
    <property type="entry name" value="Ribosomal protein L22"/>
    <property type="match status" value="1"/>
</dbReference>
<reference evidence="11 12" key="1">
    <citation type="submission" date="2018-06" db="EMBL/GenBank/DDBJ databases">
        <title>Extensive metabolic versatility and redundancy in microbially diverse, dynamic hydrothermal sediments.</title>
        <authorList>
            <person name="Dombrowski N."/>
            <person name="Teske A."/>
            <person name="Baker B.J."/>
        </authorList>
    </citation>
    <scope>NUCLEOTIDE SEQUENCE [LARGE SCALE GENOMIC DNA]</scope>
    <source>
        <strain evidence="11">B10_G13</strain>
    </source>
</reference>